<dbReference type="PANTHER" id="PTHR43133:SF8">
    <property type="entry name" value="RNA POLYMERASE SIGMA FACTOR HI_1459-RELATED"/>
    <property type="match status" value="1"/>
</dbReference>
<dbReference type="RefSeq" id="WP_145063524.1">
    <property type="nucleotide sequence ID" value="NZ_CP036287.1"/>
</dbReference>
<evidence type="ECO:0000259" key="7">
    <source>
        <dbReference type="Pfam" id="PF04542"/>
    </source>
</evidence>
<evidence type="ECO:0000313" key="8">
    <source>
        <dbReference type="EMBL" id="QDU66192.1"/>
    </source>
</evidence>
<dbReference type="GO" id="GO:0003677">
    <property type="term" value="F:DNA binding"/>
    <property type="evidence" value="ECO:0007669"/>
    <property type="project" value="UniProtKB-KW"/>
</dbReference>
<sequence>MSTIGPEEPEADALSGAPDTNEVVREIRAGDEQRFDELYRRVAPALYAWLKLRLGAQVRRQVDPEDVLQEIWLRALRAFPRFDPERASFRGWIFQVMKYELLDTFRSSAGAAAQSLRGGHTEAGSSGGGGGFARLSEVPDPVTSFTRRIARDEGMASLVEHLAGLPEEERALVVHCGLEGRPASEVAVVLGLSHEAARKRWLRLRDSLRERAWARELLADAG</sequence>
<dbReference type="EMBL" id="CP036287">
    <property type="protein sequence ID" value="QDU66192.1"/>
    <property type="molecule type" value="Genomic_DNA"/>
</dbReference>
<dbReference type="PANTHER" id="PTHR43133">
    <property type="entry name" value="RNA POLYMERASE ECF-TYPE SIGMA FACTO"/>
    <property type="match status" value="1"/>
</dbReference>
<dbReference type="InterPro" id="IPR036388">
    <property type="entry name" value="WH-like_DNA-bd_sf"/>
</dbReference>
<dbReference type="InterPro" id="IPR013325">
    <property type="entry name" value="RNA_pol_sigma_r2"/>
</dbReference>
<comment type="similarity">
    <text evidence="1">Belongs to the sigma-70 factor family. ECF subfamily.</text>
</comment>
<dbReference type="InterPro" id="IPR013324">
    <property type="entry name" value="RNA_pol_sigma_r3/r4-like"/>
</dbReference>
<name>A0A518BGT9_9BACT</name>
<keyword evidence="4" id="KW-0238">DNA-binding</keyword>
<accession>A0A518BGT9</accession>
<dbReference type="Pfam" id="PF04542">
    <property type="entry name" value="Sigma70_r2"/>
    <property type="match status" value="1"/>
</dbReference>
<evidence type="ECO:0000256" key="1">
    <source>
        <dbReference type="ARBA" id="ARBA00010641"/>
    </source>
</evidence>
<reference evidence="8 9" key="1">
    <citation type="submission" date="2019-02" db="EMBL/GenBank/DDBJ databases">
        <title>Deep-cultivation of Planctomycetes and their phenomic and genomic characterization uncovers novel biology.</title>
        <authorList>
            <person name="Wiegand S."/>
            <person name="Jogler M."/>
            <person name="Boedeker C."/>
            <person name="Pinto D."/>
            <person name="Vollmers J."/>
            <person name="Rivas-Marin E."/>
            <person name="Kohn T."/>
            <person name="Peeters S.H."/>
            <person name="Heuer A."/>
            <person name="Rast P."/>
            <person name="Oberbeckmann S."/>
            <person name="Bunk B."/>
            <person name="Jeske O."/>
            <person name="Meyerdierks A."/>
            <person name="Storesund J.E."/>
            <person name="Kallscheuer N."/>
            <person name="Luecker S."/>
            <person name="Lage O.M."/>
            <person name="Pohl T."/>
            <person name="Merkel B.J."/>
            <person name="Hornburger P."/>
            <person name="Mueller R.-W."/>
            <person name="Bruemmer F."/>
            <person name="Labrenz M."/>
            <person name="Spormann A.M."/>
            <person name="Op den Camp H."/>
            <person name="Overmann J."/>
            <person name="Amann R."/>
            <person name="Jetten M.S.M."/>
            <person name="Mascher T."/>
            <person name="Medema M.H."/>
            <person name="Devos D.P."/>
            <person name="Kaster A.-K."/>
            <person name="Ovreas L."/>
            <person name="Rohde M."/>
            <person name="Galperin M.Y."/>
            <person name="Jogler C."/>
        </authorList>
    </citation>
    <scope>NUCLEOTIDE SEQUENCE [LARGE SCALE GENOMIC DNA]</scope>
    <source>
        <strain evidence="8 9">Pla133</strain>
    </source>
</reference>
<dbReference type="Gene3D" id="1.10.1740.10">
    <property type="match status" value="1"/>
</dbReference>
<dbReference type="SUPFAM" id="SSF88946">
    <property type="entry name" value="Sigma2 domain of RNA polymerase sigma factors"/>
    <property type="match status" value="1"/>
</dbReference>
<organism evidence="8 9">
    <name type="scientific">Engelhardtia mirabilis</name>
    <dbReference type="NCBI Taxonomy" id="2528011"/>
    <lineage>
        <taxon>Bacteria</taxon>
        <taxon>Pseudomonadati</taxon>
        <taxon>Planctomycetota</taxon>
        <taxon>Planctomycetia</taxon>
        <taxon>Planctomycetia incertae sedis</taxon>
        <taxon>Engelhardtia</taxon>
    </lineage>
</organism>
<dbReference type="KEGG" id="pbap:Pla133_12580"/>
<evidence type="ECO:0000256" key="6">
    <source>
        <dbReference type="SAM" id="MobiDB-lite"/>
    </source>
</evidence>
<dbReference type="AlphaFoldDB" id="A0A518BGT9"/>
<dbReference type="InterPro" id="IPR007627">
    <property type="entry name" value="RNA_pol_sigma70_r2"/>
</dbReference>
<dbReference type="GO" id="GO:0006352">
    <property type="term" value="P:DNA-templated transcription initiation"/>
    <property type="evidence" value="ECO:0007669"/>
    <property type="project" value="InterPro"/>
</dbReference>
<dbReference type="Proteomes" id="UP000316921">
    <property type="component" value="Chromosome"/>
</dbReference>
<feature type="region of interest" description="Disordered" evidence="6">
    <location>
        <begin position="116"/>
        <end position="136"/>
    </location>
</feature>
<evidence type="ECO:0000256" key="5">
    <source>
        <dbReference type="ARBA" id="ARBA00023163"/>
    </source>
</evidence>
<proteinExistence type="inferred from homology"/>
<keyword evidence="2" id="KW-0805">Transcription regulation</keyword>
<evidence type="ECO:0000256" key="2">
    <source>
        <dbReference type="ARBA" id="ARBA00023015"/>
    </source>
</evidence>
<evidence type="ECO:0000256" key="3">
    <source>
        <dbReference type="ARBA" id="ARBA00023082"/>
    </source>
</evidence>
<gene>
    <name evidence="8" type="primary">sigE_7</name>
    <name evidence="8" type="ORF">Pla133_12580</name>
</gene>
<feature type="domain" description="RNA polymerase sigma-70 region 2" evidence="7">
    <location>
        <begin position="38"/>
        <end position="108"/>
    </location>
</feature>
<protein>
    <submittedName>
        <fullName evidence="8">ECF RNA polymerase sigma factor SigE</fullName>
    </submittedName>
</protein>
<dbReference type="InterPro" id="IPR014284">
    <property type="entry name" value="RNA_pol_sigma-70_dom"/>
</dbReference>
<evidence type="ECO:0000313" key="9">
    <source>
        <dbReference type="Proteomes" id="UP000316921"/>
    </source>
</evidence>
<keyword evidence="9" id="KW-1185">Reference proteome</keyword>
<keyword evidence="3" id="KW-0731">Sigma factor</keyword>
<evidence type="ECO:0000256" key="4">
    <source>
        <dbReference type="ARBA" id="ARBA00023125"/>
    </source>
</evidence>
<dbReference type="GO" id="GO:0016987">
    <property type="term" value="F:sigma factor activity"/>
    <property type="evidence" value="ECO:0007669"/>
    <property type="project" value="UniProtKB-KW"/>
</dbReference>
<keyword evidence="5" id="KW-0804">Transcription</keyword>
<dbReference type="Gene3D" id="1.10.10.10">
    <property type="entry name" value="Winged helix-like DNA-binding domain superfamily/Winged helix DNA-binding domain"/>
    <property type="match status" value="1"/>
</dbReference>
<dbReference type="NCBIfam" id="TIGR02937">
    <property type="entry name" value="sigma70-ECF"/>
    <property type="match status" value="1"/>
</dbReference>
<dbReference type="InterPro" id="IPR039425">
    <property type="entry name" value="RNA_pol_sigma-70-like"/>
</dbReference>
<dbReference type="SUPFAM" id="SSF88659">
    <property type="entry name" value="Sigma3 and sigma4 domains of RNA polymerase sigma factors"/>
    <property type="match status" value="1"/>
</dbReference>